<dbReference type="InterPro" id="IPR000301">
    <property type="entry name" value="Tetraspanin_animals"/>
</dbReference>
<organism evidence="7 8">
    <name type="scientific">Mya arenaria</name>
    <name type="common">Soft-shell clam</name>
    <dbReference type="NCBI Taxonomy" id="6604"/>
    <lineage>
        <taxon>Eukaryota</taxon>
        <taxon>Metazoa</taxon>
        <taxon>Spiralia</taxon>
        <taxon>Lophotrochozoa</taxon>
        <taxon>Mollusca</taxon>
        <taxon>Bivalvia</taxon>
        <taxon>Autobranchia</taxon>
        <taxon>Heteroconchia</taxon>
        <taxon>Euheterodonta</taxon>
        <taxon>Imparidentia</taxon>
        <taxon>Neoheterodontei</taxon>
        <taxon>Myida</taxon>
        <taxon>Myoidea</taxon>
        <taxon>Myidae</taxon>
        <taxon>Mya</taxon>
    </lineage>
</organism>
<evidence type="ECO:0000256" key="3">
    <source>
        <dbReference type="ARBA" id="ARBA00022692"/>
    </source>
</evidence>
<sequence length="218" mass="23658">MGSGSGQKSKGAAFHAVKYTFIGFNLLGFGVLTVGIWMHLNQAPYSSLLPNSSFLGATVITICAGALLFIVGFTGCCGAILESQCMLITIEGYLREEVMLSLYRDYKQELVGTPTGGVVAVFECCGVDNHTDWYNLPEWPLKDNVPTSCCVHQYEGCGEAGSQAVLYSKGCLEEVRYWLLKNMYTLGMLALGLAVLQVLTMTAAVAMFCCLRKTSPHF</sequence>
<feature type="transmembrane region" description="Helical" evidence="6">
    <location>
        <begin position="52"/>
        <end position="81"/>
    </location>
</feature>
<dbReference type="PANTHER" id="PTHR19282">
    <property type="entry name" value="TETRASPANIN"/>
    <property type="match status" value="1"/>
</dbReference>
<reference evidence="7" key="1">
    <citation type="submission" date="2022-11" db="EMBL/GenBank/DDBJ databases">
        <title>Centuries of genome instability and evolution in soft-shell clam transmissible cancer (bioRxiv).</title>
        <authorList>
            <person name="Hart S.F.M."/>
            <person name="Yonemitsu M.A."/>
            <person name="Giersch R.M."/>
            <person name="Beal B.F."/>
            <person name="Arriagada G."/>
            <person name="Davis B.W."/>
            <person name="Ostrander E.A."/>
            <person name="Goff S.P."/>
            <person name="Metzger M.J."/>
        </authorList>
    </citation>
    <scope>NUCLEOTIDE SEQUENCE</scope>
    <source>
        <strain evidence="7">MELC-2E11</strain>
        <tissue evidence="7">Siphon/mantle</tissue>
    </source>
</reference>
<protein>
    <recommendedName>
        <fullName evidence="6">Tetraspanin</fullName>
    </recommendedName>
</protein>
<feature type="transmembrane region" description="Helical" evidence="6">
    <location>
        <begin position="186"/>
        <end position="208"/>
    </location>
</feature>
<dbReference type="Proteomes" id="UP001164746">
    <property type="component" value="Chromosome 4"/>
</dbReference>
<dbReference type="SUPFAM" id="SSF48652">
    <property type="entry name" value="Tetraspanin"/>
    <property type="match status" value="1"/>
</dbReference>
<keyword evidence="8" id="KW-1185">Reference proteome</keyword>
<evidence type="ECO:0000256" key="4">
    <source>
        <dbReference type="ARBA" id="ARBA00022989"/>
    </source>
</evidence>
<gene>
    <name evidence="7" type="ORF">MAR_008843</name>
</gene>
<evidence type="ECO:0000256" key="5">
    <source>
        <dbReference type="ARBA" id="ARBA00023136"/>
    </source>
</evidence>
<name>A0ABY7DX25_MYAAR</name>
<dbReference type="Gene3D" id="1.10.1450.10">
    <property type="entry name" value="Tetraspanin"/>
    <property type="match status" value="1"/>
</dbReference>
<feature type="transmembrane region" description="Helical" evidence="6">
    <location>
        <begin position="21"/>
        <end position="40"/>
    </location>
</feature>
<keyword evidence="3 6" id="KW-0812">Transmembrane</keyword>
<keyword evidence="4 6" id="KW-1133">Transmembrane helix</keyword>
<dbReference type="PRINTS" id="PR00259">
    <property type="entry name" value="TMFOUR"/>
</dbReference>
<dbReference type="EMBL" id="CP111015">
    <property type="protein sequence ID" value="WAR02285.1"/>
    <property type="molecule type" value="Genomic_DNA"/>
</dbReference>
<keyword evidence="5 6" id="KW-0472">Membrane</keyword>
<comment type="subcellular location">
    <subcellularLocation>
        <location evidence="1 6">Membrane</location>
        <topology evidence="1 6">Multi-pass membrane protein</topology>
    </subcellularLocation>
</comment>
<evidence type="ECO:0000256" key="6">
    <source>
        <dbReference type="RuleBase" id="RU361218"/>
    </source>
</evidence>
<accession>A0ABY7DX25</accession>
<evidence type="ECO:0000313" key="7">
    <source>
        <dbReference type="EMBL" id="WAR02285.1"/>
    </source>
</evidence>
<dbReference type="InterPro" id="IPR008952">
    <property type="entry name" value="Tetraspanin_EC2_sf"/>
</dbReference>
<comment type="similarity">
    <text evidence="2 6">Belongs to the tetraspanin (TM4SF) family.</text>
</comment>
<dbReference type="PANTHER" id="PTHR19282:SF534">
    <property type="entry name" value="TETRASPANIN FAMILY-RELATED"/>
    <property type="match status" value="1"/>
</dbReference>
<dbReference type="Pfam" id="PF00335">
    <property type="entry name" value="Tetraspanin"/>
    <property type="match status" value="2"/>
</dbReference>
<dbReference type="PIRSF" id="PIRSF002419">
    <property type="entry name" value="Tetraspanin"/>
    <property type="match status" value="1"/>
</dbReference>
<evidence type="ECO:0000313" key="8">
    <source>
        <dbReference type="Proteomes" id="UP001164746"/>
    </source>
</evidence>
<evidence type="ECO:0000256" key="2">
    <source>
        <dbReference type="ARBA" id="ARBA00006840"/>
    </source>
</evidence>
<proteinExistence type="inferred from homology"/>
<dbReference type="InterPro" id="IPR018499">
    <property type="entry name" value="Tetraspanin/Peripherin"/>
</dbReference>
<comment type="caution">
    <text evidence="6">Lacks conserved residue(s) required for the propagation of feature annotation.</text>
</comment>
<evidence type="ECO:0000256" key="1">
    <source>
        <dbReference type="ARBA" id="ARBA00004141"/>
    </source>
</evidence>